<dbReference type="Proteomes" id="UP000325395">
    <property type="component" value="Unassembled WGS sequence"/>
</dbReference>
<name>A0ABQ6WFW9_9EURO</name>
<organism evidence="1 2">
    <name type="scientific">Aspergillus pseudocaelatus</name>
    <dbReference type="NCBI Taxonomy" id="1825620"/>
    <lineage>
        <taxon>Eukaryota</taxon>
        <taxon>Fungi</taxon>
        <taxon>Dikarya</taxon>
        <taxon>Ascomycota</taxon>
        <taxon>Pezizomycotina</taxon>
        <taxon>Eurotiomycetes</taxon>
        <taxon>Eurotiomycetidae</taxon>
        <taxon>Eurotiales</taxon>
        <taxon>Aspergillaceae</taxon>
        <taxon>Aspergillus</taxon>
        <taxon>Aspergillus subgen. Circumdati</taxon>
    </lineage>
</organism>
<evidence type="ECO:0008006" key="3">
    <source>
        <dbReference type="Google" id="ProtNLM"/>
    </source>
</evidence>
<reference evidence="1 2" key="1">
    <citation type="submission" date="2019-04" db="EMBL/GenBank/DDBJ databases">
        <authorList>
            <consortium name="DOE Joint Genome Institute"/>
            <person name="Mondo S."/>
            <person name="Kjaerbolling I."/>
            <person name="Vesth T."/>
            <person name="Frisvad J.C."/>
            <person name="Nybo J.L."/>
            <person name="Theobald S."/>
            <person name="Kildgaard S."/>
            <person name="Isbrandt T."/>
            <person name="Kuo A."/>
            <person name="Sato A."/>
            <person name="Lyhne E.K."/>
            <person name="Kogle M.E."/>
            <person name="Wiebenga A."/>
            <person name="Kun R.S."/>
            <person name="Lubbers R.J."/>
            <person name="Makela M.R."/>
            <person name="Barry K."/>
            <person name="Chovatia M."/>
            <person name="Clum A."/>
            <person name="Daum C."/>
            <person name="Haridas S."/>
            <person name="He G."/>
            <person name="LaButti K."/>
            <person name="Lipzen A."/>
            <person name="Riley R."/>
            <person name="Salamov A."/>
            <person name="Simmons B.A."/>
            <person name="Magnuson J.K."/>
            <person name="Henrissat B."/>
            <person name="Mortensen U.H."/>
            <person name="Larsen T.O."/>
            <person name="Devries R.P."/>
            <person name="Grigoriev I.V."/>
            <person name="Machida M."/>
            <person name="Baker S.E."/>
            <person name="Andersen M.R."/>
            <person name="Cantor M.N."/>
            <person name="Hua S.X."/>
        </authorList>
    </citation>
    <scope>NUCLEOTIDE SEQUENCE [LARGE SCALE GENOMIC DNA]</scope>
    <source>
        <strain evidence="1 2">CBS 117616</strain>
    </source>
</reference>
<accession>A0ABQ6WFW9</accession>
<proteinExistence type="predicted"/>
<protein>
    <recommendedName>
        <fullName evidence="3">Secreted protein</fullName>
    </recommendedName>
</protein>
<evidence type="ECO:0000313" key="1">
    <source>
        <dbReference type="EMBL" id="KAE8416042.1"/>
    </source>
</evidence>
<sequence>MIQSMMHHFACLCPALPSQPISVRIVLTFGGLMLWSTGYPTQRPTEHIQQSHAQTKVAKTSAMIGGSWLDKHKLRFS</sequence>
<gene>
    <name evidence="1" type="ORF">BDV36DRAFT_261339</name>
</gene>
<evidence type="ECO:0000313" key="2">
    <source>
        <dbReference type="Proteomes" id="UP000325395"/>
    </source>
</evidence>
<keyword evidence="2" id="KW-1185">Reference proteome</keyword>
<dbReference type="EMBL" id="ML735758">
    <property type="protein sequence ID" value="KAE8416042.1"/>
    <property type="molecule type" value="Genomic_DNA"/>
</dbReference>